<dbReference type="Pfam" id="PF13460">
    <property type="entry name" value="NAD_binding_10"/>
    <property type="match status" value="1"/>
</dbReference>
<dbReference type="EMBL" id="AACCXM010000001">
    <property type="protein sequence ID" value="EAK0467820.1"/>
    <property type="molecule type" value="Genomic_DNA"/>
</dbReference>
<dbReference type="InterPro" id="IPR051606">
    <property type="entry name" value="Polyketide_Oxido-like"/>
</dbReference>
<dbReference type="SUPFAM" id="SSF51735">
    <property type="entry name" value="NAD(P)-binding Rossmann-fold domains"/>
    <property type="match status" value="1"/>
</dbReference>
<proteinExistence type="predicted"/>
<dbReference type="PANTHER" id="PTHR43355">
    <property type="entry name" value="FLAVIN REDUCTASE (NADPH)"/>
    <property type="match status" value="1"/>
</dbReference>
<feature type="domain" description="NAD(P)-binding" evidence="1">
    <location>
        <begin position="9"/>
        <end position="195"/>
    </location>
</feature>
<dbReference type="RefSeq" id="WP_065844139.1">
    <property type="nucleotide sequence ID" value="NZ_AABUZP020000005.1"/>
</dbReference>
<reference evidence="4 5" key="1">
    <citation type="submission" date="2018-05" db="EMBL/GenBank/DDBJ databases">
        <authorList>
            <consortium name="PulseNet: The National Subtyping Network for Foodborne Disease Surveillance"/>
            <person name="Tarr C.L."/>
            <person name="Trees E."/>
            <person name="Katz L.S."/>
            <person name="Carleton-Romer H.A."/>
            <person name="Stroika S."/>
            <person name="Kucerova Z."/>
            <person name="Roache K.F."/>
            <person name="Sabol A.L."/>
            <person name="Besser J."/>
            <person name="Gerner-Smidt P."/>
        </authorList>
    </citation>
    <scope>NUCLEOTIDE SEQUENCE</scope>
    <source>
        <strain evidence="3">2014D-0197</strain>
        <strain evidence="2 5">2016D-0221</strain>
        <strain evidence="4">D4313</strain>
    </source>
</reference>
<dbReference type="Proteomes" id="UP000557842">
    <property type="component" value="Unassembled WGS sequence"/>
</dbReference>
<dbReference type="InterPro" id="IPR036291">
    <property type="entry name" value="NAD(P)-bd_dom_sf"/>
</dbReference>
<dbReference type="GO" id="GO:0016646">
    <property type="term" value="F:oxidoreductase activity, acting on the CH-NH group of donors, NAD or NADP as acceptor"/>
    <property type="evidence" value="ECO:0007669"/>
    <property type="project" value="TreeGrafter"/>
</dbReference>
<evidence type="ECO:0000313" key="2">
    <source>
        <dbReference type="EMBL" id="EAI5407847.1"/>
    </source>
</evidence>
<dbReference type="EMBL" id="AACCXK010000002">
    <property type="protein sequence ID" value="EAK0452402.1"/>
    <property type="molecule type" value="Genomic_DNA"/>
</dbReference>
<dbReference type="AlphaFoldDB" id="A0A5L4IKA4"/>
<gene>
    <name evidence="3" type="ORF">AAH17_01825</name>
    <name evidence="4" type="ORF">AAH24_00330</name>
    <name evidence="2" type="ORF">BVH53_03945</name>
</gene>
<protein>
    <submittedName>
        <fullName evidence="4">NAD(P)-dependent oxidoreductase</fullName>
    </submittedName>
</protein>
<sequence>MKKIAILAANGKAGQAIVYEALSRGFNISAFIRNGLKQQFKDDIKIVQKDIFSLNSENLEGFDYIIDAFGEWEDLNLHKKHIEHLCKILHNNKAKLVIVGGAGSLYMDKNHSTMLIDMPNFPNEYKPLGKAMAEGLEFLRSENKINWLYVSPPADFIPDAPKSGKYKIISEEFEVNDKGESKGSYKDYAAALLDAMLNYKLNRTRIGVIGL</sequence>
<evidence type="ECO:0000313" key="4">
    <source>
        <dbReference type="EMBL" id="EAK0467820.1"/>
    </source>
</evidence>
<dbReference type="InterPro" id="IPR016040">
    <property type="entry name" value="NAD(P)-bd_dom"/>
</dbReference>
<accession>A0A5L4IKA4</accession>
<evidence type="ECO:0000259" key="1">
    <source>
        <dbReference type="Pfam" id="PF13460"/>
    </source>
</evidence>
<dbReference type="PANTHER" id="PTHR43355:SF2">
    <property type="entry name" value="FLAVIN REDUCTASE (NADPH)"/>
    <property type="match status" value="1"/>
</dbReference>
<dbReference type="Gene3D" id="3.40.50.720">
    <property type="entry name" value="NAD(P)-binding Rossmann-like Domain"/>
    <property type="match status" value="1"/>
</dbReference>
<evidence type="ECO:0000313" key="5">
    <source>
        <dbReference type="Proteomes" id="UP000557842"/>
    </source>
</evidence>
<comment type="caution">
    <text evidence="4">The sequence shown here is derived from an EMBL/GenBank/DDBJ whole genome shotgun (WGS) entry which is preliminary data.</text>
</comment>
<name>A0A5L4IKA4_CAMFE</name>
<evidence type="ECO:0000313" key="3">
    <source>
        <dbReference type="EMBL" id="EAK0452402.1"/>
    </source>
</evidence>
<dbReference type="EMBL" id="AABQDW010000005">
    <property type="protein sequence ID" value="EAI5407847.1"/>
    <property type="molecule type" value="Genomic_DNA"/>
</dbReference>
<organism evidence="4">
    <name type="scientific">Campylobacter fetus</name>
    <dbReference type="NCBI Taxonomy" id="196"/>
    <lineage>
        <taxon>Bacteria</taxon>
        <taxon>Pseudomonadati</taxon>
        <taxon>Campylobacterota</taxon>
        <taxon>Epsilonproteobacteria</taxon>
        <taxon>Campylobacterales</taxon>
        <taxon>Campylobacteraceae</taxon>
        <taxon>Campylobacter</taxon>
    </lineage>
</organism>